<dbReference type="PANTHER" id="PTHR34861">
    <property type="match status" value="1"/>
</dbReference>
<name>C6H559_AJECH</name>
<evidence type="ECO:0000313" key="1">
    <source>
        <dbReference type="EMBL" id="EER44801.1"/>
    </source>
</evidence>
<accession>C6H559</accession>
<organism evidence="1 2">
    <name type="scientific">Ajellomyces capsulatus (strain H143)</name>
    <name type="common">Darling's disease fungus</name>
    <name type="synonym">Histoplasma capsulatum</name>
    <dbReference type="NCBI Taxonomy" id="544712"/>
    <lineage>
        <taxon>Eukaryota</taxon>
        <taxon>Fungi</taxon>
        <taxon>Dikarya</taxon>
        <taxon>Ascomycota</taxon>
        <taxon>Pezizomycotina</taxon>
        <taxon>Eurotiomycetes</taxon>
        <taxon>Eurotiomycetidae</taxon>
        <taxon>Onygenales</taxon>
        <taxon>Ajellomycetaceae</taxon>
        <taxon>Histoplasma</taxon>
    </lineage>
</organism>
<dbReference type="Proteomes" id="UP000002624">
    <property type="component" value="Unassembled WGS sequence"/>
</dbReference>
<reference evidence="2" key="1">
    <citation type="submission" date="2009-05" db="EMBL/GenBank/DDBJ databases">
        <title>The genome sequence of Ajellomyces capsulatus strain H143.</title>
        <authorList>
            <person name="Champion M."/>
            <person name="Cuomo C.A."/>
            <person name="Ma L.-J."/>
            <person name="Henn M.R."/>
            <person name="Sil A."/>
            <person name="Goldman B."/>
            <person name="Young S.K."/>
            <person name="Kodira C.D."/>
            <person name="Zeng Q."/>
            <person name="Koehrsen M."/>
            <person name="Alvarado L."/>
            <person name="Berlin A.M."/>
            <person name="Borenstein D."/>
            <person name="Chen Z."/>
            <person name="Engels R."/>
            <person name="Freedman E."/>
            <person name="Gellesch M."/>
            <person name="Goldberg J."/>
            <person name="Griggs A."/>
            <person name="Gujja S."/>
            <person name="Heiman D.I."/>
            <person name="Hepburn T.A."/>
            <person name="Howarth C."/>
            <person name="Jen D."/>
            <person name="Larson L."/>
            <person name="Lewis B."/>
            <person name="Mehta T."/>
            <person name="Park D."/>
            <person name="Pearson M."/>
            <person name="Roberts A."/>
            <person name="Saif S."/>
            <person name="Shea T.D."/>
            <person name="Shenoy N."/>
            <person name="Sisk P."/>
            <person name="Stolte C."/>
            <person name="Sykes S."/>
            <person name="Walk T."/>
            <person name="White J."/>
            <person name="Yandava C."/>
            <person name="Klein B."/>
            <person name="McEwen J.G."/>
            <person name="Puccia R."/>
            <person name="Goldman G.H."/>
            <person name="Felipe M.S."/>
            <person name="Nino-Vega G."/>
            <person name="San-Blas G."/>
            <person name="Taylor J.W."/>
            <person name="Mendoza L."/>
            <person name="Galagan J.E."/>
            <person name="Nusbaum C."/>
            <person name="Birren B.W."/>
        </authorList>
    </citation>
    <scope>NUCLEOTIDE SEQUENCE [LARGE SCALE GENOMIC DNA]</scope>
    <source>
        <strain evidence="2">H143</strain>
    </source>
</reference>
<dbReference type="HOGENOM" id="CLU_1906151_0_0_1"/>
<sequence>MTGHPANLPKFSDLPLNKGDPLFPARGLYGKDDQLGFLNRQTDAMAAEAAKEIKTGEGVFIPKLATGRPKQSALLQPAGRGILLDFHKWASENHIHADIFEKNFDSAETSQGRVAESQGTEIKFGDIRVVVMR</sequence>
<proteinExistence type="predicted"/>
<dbReference type="OrthoDB" id="5396at2759"/>
<dbReference type="STRING" id="544712.C6H559"/>
<dbReference type="VEuPathDB" id="FungiDB:HCDG_00380"/>
<dbReference type="PANTHER" id="PTHR34861:SF11">
    <property type="entry name" value="CYCLASE"/>
    <property type="match status" value="1"/>
</dbReference>
<protein>
    <submittedName>
        <fullName evidence="1">Uncharacterized protein</fullName>
    </submittedName>
</protein>
<dbReference type="EMBL" id="GG692419">
    <property type="protein sequence ID" value="EER44801.1"/>
    <property type="molecule type" value="Genomic_DNA"/>
</dbReference>
<gene>
    <name evidence="1" type="ORF">HCDG_00380</name>
</gene>
<evidence type="ECO:0000313" key="2">
    <source>
        <dbReference type="Proteomes" id="UP000002624"/>
    </source>
</evidence>
<dbReference type="AlphaFoldDB" id="C6H559"/>